<organism evidence="7 8">
    <name type="scientific">Mollisia scopiformis</name>
    <name type="common">Conifer needle endophyte fungus</name>
    <name type="synonym">Phialocephala scopiformis</name>
    <dbReference type="NCBI Taxonomy" id="149040"/>
    <lineage>
        <taxon>Eukaryota</taxon>
        <taxon>Fungi</taxon>
        <taxon>Dikarya</taxon>
        <taxon>Ascomycota</taxon>
        <taxon>Pezizomycotina</taxon>
        <taxon>Leotiomycetes</taxon>
        <taxon>Helotiales</taxon>
        <taxon>Mollisiaceae</taxon>
        <taxon>Mollisia</taxon>
    </lineage>
</organism>
<dbReference type="Proteomes" id="UP000070700">
    <property type="component" value="Unassembled WGS sequence"/>
</dbReference>
<keyword evidence="8" id="KW-1185">Reference proteome</keyword>
<evidence type="ECO:0000256" key="1">
    <source>
        <dbReference type="ARBA" id="ARBA00001971"/>
    </source>
</evidence>
<evidence type="ECO:0000256" key="5">
    <source>
        <dbReference type="PIRSR" id="PIRSR602401-1"/>
    </source>
</evidence>
<evidence type="ECO:0000256" key="2">
    <source>
        <dbReference type="ARBA" id="ARBA00010617"/>
    </source>
</evidence>
<dbReference type="PRINTS" id="PR00463">
    <property type="entry name" value="EP450I"/>
</dbReference>
<feature type="binding site" description="axial binding residue" evidence="5">
    <location>
        <position position="478"/>
    </location>
    <ligand>
        <name>heme</name>
        <dbReference type="ChEBI" id="CHEBI:30413"/>
    </ligand>
    <ligandPart>
        <name>Fe</name>
        <dbReference type="ChEBI" id="CHEBI:18248"/>
    </ligandPart>
</feature>
<sequence>MLLSNLGVIVCTLLVVVLWLYRHLLPKPIPGIPYNERSVKRMLGDLPDAFKWRQETGEMWSYIRNQALELNSPIFQMFMRSPIGKPEFDRSAFLSDIFGPLLPGNHVWMPSNDEFRSHRNLIKDTMSPPFLRNVVAPAIHSAIEDLLELWQQKLRLAQGRPFQADHDLIRGVVDVIMLATLGVQTGLSKSQSELLSETEKLDLSTDINVPPVFPAATESRAYTAIRTLVDSIQIGMTSPAPRMHMNFALKFYPSLAAARKYTDQMMTGVLHTAWQKASRSGQDDQVTSAVDLLIRLIRDELFGFYLAGHETTSTTLCWAVKHLIVYQEVQEKLFSALKSVHKRAVEEDRLPTAHEIVDAEVPYLDAFIEENHRLGTAIPTVIRRATRDAVVLGHVIPKGTDVFMIMNGPSFQSPALGIAEDKRSATSRDSKDRYGVWNDENVGKFLPERFLAEDEKGITKFNPFAGPVLPYGVGLRSCFGIKLGILELRVIITMIVWTFVLQKTPPALSSLKGVDVNTHRAQQTYIRLKNR</sequence>
<reference evidence="7 8" key="1">
    <citation type="submission" date="2015-10" db="EMBL/GenBank/DDBJ databases">
        <title>Full genome of DAOMC 229536 Phialocephala scopiformis, a fungal endophyte of spruce producing the potent anti-insectan compound rugulosin.</title>
        <authorList>
            <consortium name="DOE Joint Genome Institute"/>
            <person name="Walker A.K."/>
            <person name="Frasz S.L."/>
            <person name="Seifert K.A."/>
            <person name="Miller J.D."/>
            <person name="Mondo S.J."/>
            <person name="Labutti K."/>
            <person name="Lipzen A."/>
            <person name="Dockter R."/>
            <person name="Kennedy M."/>
            <person name="Grigoriev I.V."/>
            <person name="Spatafora J.W."/>
        </authorList>
    </citation>
    <scope>NUCLEOTIDE SEQUENCE [LARGE SCALE GENOMIC DNA]</scope>
    <source>
        <strain evidence="7 8">CBS 120377</strain>
    </source>
</reference>
<gene>
    <name evidence="7" type="ORF">LY89DRAFT_763533</name>
</gene>
<dbReference type="PRINTS" id="PR00385">
    <property type="entry name" value="P450"/>
</dbReference>
<protein>
    <submittedName>
        <fullName evidence="7">Cytochrome P450</fullName>
    </submittedName>
</protein>
<dbReference type="Pfam" id="PF00067">
    <property type="entry name" value="p450"/>
    <property type="match status" value="2"/>
</dbReference>
<dbReference type="InParanoid" id="A0A132BAI7"/>
<accession>A0A132BAI7</accession>
<evidence type="ECO:0000256" key="3">
    <source>
        <dbReference type="ARBA" id="ARBA00022723"/>
    </source>
</evidence>
<dbReference type="GO" id="GO:0005506">
    <property type="term" value="F:iron ion binding"/>
    <property type="evidence" value="ECO:0007669"/>
    <property type="project" value="InterPro"/>
</dbReference>
<dbReference type="InterPro" id="IPR050121">
    <property type="entry name" value="Cytochrome_P450_monoxygenase"/>
</dbReference>
<dbReference type="InterPro" id="IPR036396">
    <property type="entry name" value="Cyt_P450_sf"/>
</dbReference>
<dbReference type="RefSeq" id="XP_018063374.1">
    <property type="nucleotide sequence ID" value="XM_018221600.1"/>
</dbReference>
<comment type="cofactor">
    <cofactor evidence="1 5">
        <name>heme</name>
        <dbReference type="ChEBI" id="CHEBI:30413"/>
    </cofactor>
</comment>
<dbReference type="KEGG" id="psco:LY89DRAFT_763533"/>
<dbReference type="GO" id="GO:0020037">
    <property type="term" value="F:heme binding"/>
    <property type="evidence" value="ECO:0007669"/>
    <property type="project" value="InterPro"/>
</dbReference>
<evidence type="ECO:0000313" key="8">
    <source>
        <dbReference type="Proteomes" id="UP000070700"/>
    </source>
</evidence>
<dbReference type="GeneID" id="28831326"/>
<keyword evidence="3 5" id="KW-0479">Metal-binding</keyword>
<keyword evidence="6" id="KW-1133">Transmembrane helix</keyword>
<evidence type="ECO:0000313" key="7">
    <source>
        <dbReference type="EMBL" id="KUJ09019.1"/>
    </source>
</evidence>
<dbReference type="InterPro" id="IPR001128">
    <property type="entry name" value="Cyt_P450"/>
</dbReference>
<dbReference type="GO" id="GO:0004497">
    <property type="term" value="F:monooxygenase activity"/>
    <property type="evidence" value="ECO:0007669"/>
    <property type="project" value="InterPro"/>
</dbReference>
<evidence type="ECO:0000256" key="6">
    <source>
        <dbReference type="SAM" id="Phobius"/>
    </source>
</evidence>
<comment type="similarity">
    <text evidence="2">Belongs to the cytochrome P450 family.</text>
</comment>
<dbReference type="SUPFAM" id="SSF48264">
    <property type="entry name" value="Cytochrome P450"/>
    <property type="match status" value="1"/>
</dbReference>
<dbReference type="OrthoDB" id="1470350at2759"/>
<dbReference type="GO" id="GO:0016705">
    <property type="term" value="F:oxidoreductase activity, acting on paired donors, with incorporation or reduction of molecular oxygen"/>
    <property type="evidence" value="ECO:0007669"/>
    <property type="project" value="InterPro"/>
</dbReference>
<keyword evidence="6" id="KW-0812">Transmembrane</keyword>
<dbReference type="PANTHER" id="PTHR24305:SF232">
    <property type="entry name" value="P450, PUTATIVE (EUROFUNG)-RELATED"/>
    <property type="match status" value="1"/>
</dbReference>
<name>A0A132BAI7_MOLSC</name>
<keyword evidence="5" id="KW-0349">Heme</keyword>
<evidence type="ECO:0000256" key="4">
    <source>
        <dbReference type="ARBA" id="ARBA00023004"/>
    </source>
</evidence>
<dbReference type="AlphaFoldDB" id="A0A132BAI7"/>
<keyword evidence="6" id="KW-0472">Membrane</keyword>
<keyword evidence="4 5" id="KW-0408">Iron</keyword>
<proteinExistence type="inferred from homology"/>
<feature type="transmembrane region" description="Helical" evidence="6">
    <location>
        <begin position="6"/>
        <end position="25"/>
    </location>
</feature>
<dbReference type="PANTHER" id="PTHR24305">
    <property type="entry name" value="CYTOCHROME P450"/>
    <property type="match status" value="1"/>
</dbReference>
<dbReference type="InterPro" id="IPR002401">
    <property type="entry name" value="Cyt_P450_E_grp-I"/>
</dbReference>
<dbReference type="Gene3D" id="1.10.630.10">
    <property type="entry name" value="Cytochrome P450"/>
    <property type="match status" value="1"/>
</dbReference>
<dbReference type="EMBL" id="KQ947433">
    <property type="protein sequence ID" value="KUJ09019.1"/>
    <property type="molecule type" value="Genomic_DNA"/>
</dbReference>